<evidence type="ECO:0000256" key="9">
    <source>
        <dbReference type="ARBA" id="ARBA00022960"/>
    </source>
</evidence>
<dbReference type="Gene3D" id="3.90.190.20">
    <property type="entry name" value="Mur ligase, C-terminal domain"/>
    <property type="match status" value="1"/>
</dbReference>
<evidence type="ECO:0000256" key="12">
    <source>
        <dbReference type="ARBA" id="ARBA00023316"/>
    </source>
</evidence>
<dbReference type="GO" id="GO:0005737">
    <property type="term" value="C:cytoplasm"/>
    <property type="evidence" value="ECO:0007669"/>
    <property type="project" value="UniProtKB-SubCell"/>
</dbReference>
<evidence type="ECO:0000256" key="2">
    <source>
        <dbReference type="ARBA" id="ARBA00004752"/>
    </source>
</evidence>
<name>D3UIQ3_HELM1</name>
<keyword evidence="7" id="KW-0547">Nucleotide-binding</keyword>
<dbReference type="HOGENOM" id="CLU_028104_2_2_7"/>
<evidence type="ECO:0000256" key="4">
    <source>
        <dbReference type="ARBA" id="ARBA00022490"/>
    </source>
</evidence>
<dbReference type="RefSeq" id="WP_013023447.1">
    <property type="nucleotide sequence ID" value="NC_013949.1"/>
</dbReference>
<comment type="catalytic activity">
    <reaction evidence="13">
        <text>UDP-N-acetyl-alpha-D-muramate + L-alanine + ATP = UDP-N-acetyl-alpha-D-muramoyl-L-alanine + ADP + phosphate + H(+)</text>
        <dbReference type="Rhea" id="RHEA:23372"/>
        <dbReference type="ChEBI" id="CHEBI:15378"/>
        <dbReference type="ChEBI" id="CHEBI:30616"/>
        <dbReference type="ChEBI" id="CHEBI:43474"/>
        <dbReference type="ChEBI" id="CHEBI:57972"/>
        <dbReference type="ChEBI" id="CHEBI:70757"/>
        <dbReference type="ChEBI" id="CHEBI:83898"/>
        <dbReference type="ChEBI" id="CHEBI:456216"/>
        <dbReference type="EC" id="6.3.2.8"/>
    </reaction>
</comment>
<evidence type="ECO:0000256" key="14">
    <source>
        <dbReference type="NCBIfam" id="TIGR01082"/>
    </source>
</evidence>
<keyword evidence="8" id="KW-0067">ATP-binding</keyword>
<dbReference type="NCBIfam" id="TIGR01082">
    <property type="entry name" value="murC"/>
    <property type="match status" value="1"/>
</dbReference>
<evidence type="ECO:0000259" key="16">
    <source>
        <dbReference type="Pfam" id="PF02875"/>
    </source>
</evidence>
<keyword evidence="11" id="KW-0131">Cell cycle</keyword>
<evidence type="ECO:0000256" key="1">
    <source>
        <dbReference type="ARBA" id="ARBA00004496"/>
    </source>
</evidence>
<dbReference type="SUPFAM" id="SSF53244">
    <property type="entry name" value="MurD-like peptide ligases, peptide-binding domain"/>
    <property type="match status" value="1"/>
</dbReference>
<evidence type="ECO:0000256" key="3">
    <source>
        <dbReference type="ARBA" id="ARBA00012211"/>
    </source>
</evidence>
<dbReference type="EMBL" id="FN555004">
    <property type="protein sequence ID" value="CBG40378.1"/>
    <property type="molecule type" value="Genomic_DNA"/>
</dbReference>
<gene>
    <name evidence="18" type="primary">murC</name>
    <name evidence="18" type="ordered locus">HMU11230</name>
</gene>
<comment type="pathway">
    <text evidence="2">Cell wall biogenesis; peptidoglycan biosynthesis.</text>
</comment>
<dbReference type="Proteomes" id="UP000001522">
    <property type="component" value="Chromosome"/>
</dbReference>
<feature type="domain" description="Mur ligase C-terminal" evidence="16">
    <location>
        <begin position="298"/>
        <end position="371"/>
    </location>
</feature>
<dbReference type="GO" id="GO:0071555">
    <property type="term" value="P:cell wall organization"/>
    <property type="evidence" value="ECO:0007669"/>
    <property type="project" value="UniProtKB-KW"/>
</dbReference>
<evidence type="ECO:0000256" key="13">
    <source>
        <dbReference type="ARBA" id="ARBA00047833"/>
    </source>
</evidence>
<dbReference type="GO" id="GO:0051301">
    <property type="term" value="P:cell division"/>
    <property type="evidence" value="ECO:0007669"/>
    <property type="project" value="UniProtKB-KW"/>
</dbReference>
<reference evidence="18 19" key="1">
    <citation type="journal article" date="2010" name="BMC Genomics">
        <title>Comparative genomics and proteomics of Helicobacter mustelae, an ulcerogenic and carcinogenic gastric pathogen.</title>
        <authorList>
            <person name="O'Toole P.W."/>
            <person name="Snelling W.J."/>
            <person name="Canchaya C."/>
            <person name="Forde B.M."/>
            <person name="Hardie K.R."/>
            <person name="Josenhans C."/>
            <person name="Graham R.L.J."/>
            <person name="McMullan G."/>
            <person name="Parkhill J."/>
            <person name="Belda E."/>
            <person name="Bentley S.D."/>
        </authorList>
    </citation>
    <scope>NUCLEOTIDE SEQUENCE [LARGE SCALE GENOMIC DNA]</scope>
    <source>
        <strain evidence="19">ATCC 43772 / LMG 18044 / NCTC 12198 / 12198</strain>
    </source>
</reference>
<keyword evidence="19" id="KW-1185">Reference proteome</keyword>
<keyword evidence="12" id="KW-0961">Cell wall biogenesis/degradation</keyword>
<evidence type="ECO:0000313" key="18">
    <source>
        <dbReference type="EMBL" id="CBG40378.1"/>
    </source>
</evidence>
<keyword evidence="4" id="KW-0963">Cytoplasm</keyword>
<dbReference type="InterPro" id="IPR005758">
    <property type="entry name" value="UDP-N-AcMur_Ala_ligase_MurC"/>
</dbReference>
<dbReference type="InterPro" id="IPR036615">
    <property type="entry name" value="Mur_ligase_C_dom_sf"/>
</dbReference>
<evidence type="ECO:0000256" key="6">
    <source>
        <dbReference type="ARBA" id="ARBA00022618"/>
    </source>
</evidence>
<proteinExistence type="predicted"/>
<dbReference type="SUPFAM" id="SSF53623">
    <property type="entry name" value="MurD-like peptide ligases, catalytic domain"/>
    <property type="match status" value="1"/>
</dbReference>
<evidence type="ECO:0000313" key="19">
    <source>
        <dbReference type="Proteomes" id="UP000001522"/>
    </source>
</evidence>
<dbReference type="Gene3D" id="3.40.50.720">
    <property type="entry name" value="NAD(P)-binding Rossmann-like Domain"/>
    <property type="match status" value="1"/>
</dbReference>
<evidence type="ECO:0000259" key="17">
    <source>
        <dbReference type="Pfam" id="PF08245"/>
    </source>
</evidence>
<dbReference type="InterPro" id="IPR004101">
    <property type="entry name" value="Mur_ligase_C"/>
</dbReference>
<dbReference type="InterPro" id="IPR013221">
    <property type="entry name" value="Mur_ligase_cen"/>
</dbReference>
<dbReference type="STRING" id="679897.HMU11230"/>
<evidence type="ECO:0000256" key="8">
    <source>
        <dbReference type="ARBA" id="ARBA00022840"/>
    </source>
</evidence>
<protein>
    <recommendedName>
        <fullName evidence="3 14">UDP-N-acetylmuramate--L-alanine ligase</fullName>
        <ecNumber evidence="3 14">6.3.2.8</ecNumber>
    </recommendedName>
</protein>
<dbReference type="PANTHER" id="PTHR43445:SF3">
    <property type="entry name" value="UDP-N-ACETYLMURAMATE--L-ALANINE LIGASE"/>
    <property type="match status" value="1"/>
</dbReference>
<dbReference type="AlphaFoldDB" id="D3UIQ3"/>
<dbReference type="Pfam" id="PF01225">
    <property type="entry name" value="Mur_ligase"/>
    <property type="match status" value="1"/>
</dbReference>
<dbReference type="Gene3D" id="3.40.1190.10">
    <property type="entry name" value="Mur-like, catalytic domain"/>
    <property type="match status" value="1"/>
</dbReference>
<dbReference type="KEGG" id="hms:HMU11230"/>
<dbReference type="GO" id="GO:0008763">
    <property type="term" value="F:UDP-N-acetylmuramate-L-alanine ligase activity"/>
    <property type="evidence" value="ECO:0007669"/>
    <property type="project" value="UniProtKB-UniRule"/>
</dbReference>
<evidence type="ECO:0000256" key="5">
    <source>
        <dbReference type="ARBA" id="ARBA00022598"/>
    </source>
</evidence>
<comment type="subcellular location">
    <subcellularLocation>
        <location evidence="1">Cytoplasm</location>
    </subcellularLocation>
</comment>
<dbReference type="UniPathway" id="UPA00219"/>
<dbReference type="EC" id="6.3.2.8" evidence="3 14"/>
<evidence type="ECO:0000256" key="10">
    <source>
        <dbReference type="ARBA" id="ARBA00022984"/>
    </source>
</evidence>
<dbReference type="GO" id="GO:0009252">
    <property type="term" value="P:peptidoglycan biosynthetic process"/>
    <property type="evidence" value="ECO:0007669"/>
    <property type="project" value="UniProtKB-UniRule"/>
</dbReference>
<dbReference type="InterPro" id="IPR036565">
    <property type="entry name" value="Mur-like_cat_sf"/>
</dbReference>
<dbReference type="InterPro" id="IPR050061">
    <property type="entry name" value="MurCDEF_pg_biosynth"/>
</dbReference>
<evidence type="ECO:0000259" key="15">
    <source>
        <dbReference type="Pfam" id="PF01225"/>
    </source>
</evidence>
<dbReference type="InterPro" id="IPR000713">
    <property type="entry name" value="Mur_ligase_N"/>
</dbReference>
<dbReference type="Pfam" id="PF02875">
    <property type="entry name" value="Mur_ligase_C"/>
    <property type="match status" value="1"/>
</dbReference>
<dbReference type="PANTHER" id="PTHR43445">
    <property type="entry name" value="UDP-N-ACETYLMURAMATE--L-ALANINE LIGASE-RELATED"/>
    <property type="match status" value="1"/>
</dbReference>
<keyword evidence="10" id="KW-0573">Peptidoglycan synthesis</keyword>
<sequence>MKQLKNLKIHLIGIGGIGISGIARYLKAQGAIVSGSDISPSKLTKELQNQGIPITIPHNKSSISNQDLIIHSAIIPPNNIEILEAQSKNIPILSRKDALKLILAQKKVISVCGAHGKSTTSAMLSSIFPHYGAIIGAVSKEFGSNVRESANEGIIFEADESDKSFLNSNPHYAIVTNAELEHMQSYDYSIELFHQAYRDFLGLAKTAFINSDDPFLATLKHKHIPLSPSKDITDISFFLRNDEPFCKFILRDLGEFEVWGLGGHTAANAAMAILCAAQELDIPTIRENLKNFAGIKKRFDIIQKQGPCIIDDYAHHPTEIIATLNAAKDYTMLKGHHQITAIWQPHKFSRLKDNLEAFQGAFDNCTQLIILPTYRAGEEEMFFDMPKLFARYNPIMASHIKRDGMKILVYQGQKLLKILEKELVIGMGAGDITYQIRGEK</sequence>
<dbReference type="eggNOG" id="COG0773">
    <property type="taxonomic scope" value="Bacteria"/>
</dbReference>
<keyword evidence="5 18" id="KW-0436">Ligase</keyword>
<evidence type="ECO:0000256" key="7">
    <source>
        <dbReference type="ARBA" id="ARBA00022741"/>
    </source>
</evidence>
<feature type="domain" description="Mur ligase central" evidence="17">
    <location>
        <begin position="111"/>
        <end position="276"/>
    </location>
</feature>
<keyword evidence="9" id="KW-0133">Cell shape</keyword>
<dbReference type="GO" id="GO:0005524">
    <property type="term" value="F:ATP binding"/>
    <property type="evidence" value="ECO:0007669"/>
    <property type="project" value="UniProtKB-KW"/>
</dbReference>
<dbReference type="SUPFAM" id="SSF51984">
    <property type="entry name" value="MurCD N-terminal domain"/>
    <property type="match status" value="1"/>
</dbReference>
<feature type="domain" description="Mur ligase N-terminal catalytic" evidence="15">
    <location>
        <begin position="8"/>
        <end position="106"/>
    </location>
</feature>
<accession>D3UIQ3</accession>
<dbReference type="GO" id="GO:0008360">
    <property type="term" value="P:regulation of cell shape"/>
    <property type="evidence" value="ECO:0007669"/>
    <property type="project" value="UniProtKB-KW"/>
</dbReference>
<dbReference type="Pfam" id="PF08245">
    <property type="entry name" value="Mur_ligase_M"/>
    <property type="match status" value="1"/>
</dbReference>
<keyword evidence="6" id="KW-0132">Cell division</keyword>
<organism evidence="18 19">
    <name type="scientific">Helicobacter mustelae (strain ATCC 43772 / CCUG 25715 / CIP 103759 / LMG 18044 / NCTC 12198 / R85-136P)</name>
    <name type="common">Campylobacter mustelae</name>
    <dbReference type="NCBI Taxonomy" id="679897"/>
    <lineage>
        <taxon>Bacteria</taxon>
        <taxon>Pseudomonadati</taxon>
        <taxon>Campylobacterota</taxon>
        <taxon>Epsilonproteobacteria</taxon>
        <taxon>Campylobacterales</taxon>
        <taxon>Helicobacteraceae</taxon>
        <taxon>Helicobacter</taxon>
    </lineage>
</organism>
<evidence type="ECO:0000256" key="11">
    <source>
        <dbReference type="ARBA" id="ARBA00023306"/>
    </source>
</evidence>